<dbReference type="EMBL" id="LR743594">
    <property type="protein sequence ID" value="CAA2623310.1"/>
    <property type="molecule type" value="Genomic_DNA"/>
</dbReference>
<evidence type="ECO:0000313" key="2">
    <source>
        <dbReference type="EMBL" id="CAA2623310.1"/>
    </source>
</evidence>
<dbReference type="AlphaFoldDB" id="A0A7I8IZ53"/>
<evidence type="ECO:0000313" key="3">
    <source>
        <dbReference type="Proteomes" id="UP001189122"/>
    </source>
</evidence>
<keyword evidence="1" id="KW-0732">Signal</keyword>
<protein>
    <submittedName>
        <fullName evidence="2">Uncharacterized protein</fullName>
    </submittedName>
</protein>
<reference evidence="2 3" key="1">
    <citation type="submission" date="2019-12" db="EMBL/GenBank/DDBJ databases">
        <authorList>
            <person name="Scholz U."/>
            <person name="Mascher M."/>
            <person name="Fiebig A."/>
        </authorList>
    </citation>
    <scope>NUCLEOTIDE SEQUENCE</scope>
</reference>
<organism evidence="2">
    <name type="scientific">Spirodela intermedia</name>
    <name type="common">Intermediate duckweed</name>
    <dbReference type="NCBI Taxonomy" id="51605"/>
    <lineage>
        <taxon>Eukaryota</taxon>
        <taxon>Viridiplantae</taxon>
        <taxon>Streptophyta</taxon>
        <taxon>Embryophyta</taxon>
        <taxon>Tracheophyta</taxon>
        <taxon>Spermatophyta</taxon>
        <taxon>Magnoliopsida</taxon>
        <taxon>Liliopsida</taxon>
        <taxon>Araceae</taxon>
        <taxon>Lemnoideae</taxon>
        <taxon>Spirodela</taxon>
    </lineage>
</organism>
<dbReference type="PANTHER" id="PTHR31676:SF96">
    <property type="entry name" value="EXPRESSED PROTEIN"/>
    <property type="match status" value="1"/>
</dbReference>
<name>A0A7I8IZ53_SPIIN</name>
<accession>A0A7I8IZ53</accession>
<feature type="chain" id="PRO_5029524578" evidence="1">
    <location>
        <begin position="20"/>
        <end position="184"/>
    </location>
</feature>
<dbReference type="Pfam" id="PF04398">
    <property type="entry name" value="DUF538"/>
    <property type="match status" value="1"/>
</dbReference>
<keyword evidence="3" id="KW-1185">Reference proteome</keyword>
<dbReference type="EMBL" id="CACRZD030000007">
    <property type="protein sequence ID" value="CAA6662863.1"/>
    <property type="molecule type" value="Genomic_DNA"/>
</dbReference>
<dbReference type="Proteomes" id="UP001189122">
    <property type="component" value="Unassembled WGS sequence"/>
</dbReference>
<gene>
    <name evidence="2" type="ORF">SI7747_07009248</name>
</gene>
<proteinExistence type="predicted"/>
<dbReference type="InterPro" id="IPR036758">
    <property type="entry name" value="At5g01610-like"/>
</dbReference>
<sequence>MPTICYLSFLLLLGVLTLAAPLGATISTAAGRGANKTAHELLPKFGLPRGLLPGNVVNYAMSKDGEVTVELSEPCYIQFSELAYYEKIITGRISYGLISGISGIQVRKFLLWVAITNIAVDRENNSIQFNNGLLAEKHPSSEFDSVRPCEKWVSSGDGDDDDGSASLLGPCDLFIAVVVLHFLG</sequence>
<evidence type="ECO:0000256" key="1">
    <source>
        <dbReference type="SAM" id="SignalP"/>
    </source>
</evidence>
<dbReference type="Gene3D" id="2.30.240.10">
    <property type="entry name" value="At5g01610-like"/>
    <property type="match status" value="1"/>
</dbReference>
<feature type="signal peptide" evidence="1">
    <location>
        <begin position="1"/>
        <end position="19"/>
    </location>
</feature>
<dbReference type="SUPFAM" id="SSF141562">
    <property type="entry name" value="At5g01610-like"/>
    <property type="match status" value="1"/>
</dbReference>
<dbReference type="InterPro" id="IPR007493">
    <property type="entry name" value="DUF538"/>
</dbReference>
<dbReference type="PANTHER" id="PTHR31676">
    <property type="entry name" value="T31J12.3 PROTEIN-RELATED"/>
    <property type="match status" value="1"/>
</dbReference>